<proteinExistence type="predicted"/>
<keyword evidence="2" id="KW-1185">Reference proteome</keyword>
<gene>
    <name evidence="1" type="ORF">HPBE_LOCUS13827</name>
</gene>
<accession>A0A3P7Z768</accession>
<evidence type="ECO:0000313" key="1">
    <source>
        <dbReference type="EMBL" id="VDO97566.1"/>
    </source>
</evidence>
<reference evidence="3" key="2">
    <citation type="submission" date="2019-09" db="UniProtKB">
        <authorList>
            <consortium name="WormBaseParasite"/>
        </authorList>
    </citation>
    <scope>IDENTIFICATION</scope>
</reference>
<reference evidence="1 2" key="1">
    <citation type="submission" date="2018-11" db="EMBL/GenBank/DDBJ databases">
        <authorList>
            <consortium name="Pathogen Informatics"/>
        </authorList>
    </citation>
    <scope>NUCLEOTIDE SEQUENCE [LARGE SCALE GENOMIC DNA]</scope>
</reference>
<dbReference type="EMBL" id="UZAH01028090">
    <property type="protein sequence ID" value="VDO97566.1"/>
    <property type="molecule type" value="Genomic_DNA"/>
</dbReference>
<evidence type="ECO:0000313" key="3">
    <source>
        <dbReference type="WBParaSite" id="HPBE_0001382601-mRNA-1"/>
    </source>
</evidence>
<accession>A0A183FYS4</accession>
<protein>
    <submittedName>
        <fullName evidence="3">Reverse transcriptase domain-containing protein</fullName>
    </submittedName>
</protein>
<name>A0A183FYS4_HELPZ</name>
<dbReference type="OrthoDB" id="418748at2759"/>
<dbReference type="AlphaFoldDB" id="A0A183FYS4"/>
<evidence type="ECO:0000313" key="2">
    <source>
        <dbReference type="Proteomes" id="UP000050761"/>
    </source>
</evidence>
<organism evidence="2 3">
    <name type="scientific">Heligmosomoides polygyrus</name>
    <name type="common">Parasitic roundworm</name>
    <dbReference type="NCBI Taxonomy" id="6339"/>
    <lineage>
        <taxon>Eukaryota</taxon>
        <taxon>Metazoa</taxon>
        <taxon>Ecdysozoa</taxon>
        <taxon>Nematoda</taxon>
        <taxon>Chromadorea</taxon>
        <taxon>Rhabditida</taxon>
        <taxon>Rhabditina</taxon>
        <taxon>Rhabditomorpha</taxon>
        <taxon>Strongyloidea</taxon>
        <taxon>Heligmosomidae</taxon>
        <taxon>Heligmosomoides</taxon>
    </lineage>
</organism>
<sequence length="281" mass="31575">MSSMRGSLIRGRHRGETELARKFRNVGKTRIAALNVGTLTGRSCELAEALERKRVDLCAVQKTSSPRITSGVGVIVSERYGDAIISGLPKIVTAVTTVLDMEHVTLMHRDRKLITDAKVVSYETVATQHRPLICTIKFAPPRLRHVERCGPPRVKCWRLKDNAAAFVSRIGLLVVTTVDETWKDATDTVLQVARSELGMTKPGRRKIEKLAWLWTIDEAKKAAKKAVDVAKAVHYEDLSDKLETRDGERHLYRLAKARHRQAEDIEKFLGINQGCTQNFVR</sequence>
<dbReference type="WBParaSite" id="HPBE_0001382601-mRNA-1">
    <property type="protein sequence ID" value="HPBE_0001382601-mRNA-1"/>
    <property type="gene ID" value="HPBE_0001382601"/>
</dbReference>
<dbReference type="Proteomes" id="UP000050761">
    <property type="component" value="Unassembled WGS sequence"/>
</dbReference>